<accession>A0A3A3F6T1</accession>
<evidence type="ECO:0000259" key="2">
    <source>
        <dbReference type="SMART" id="SM00849"/>
    </source>
</evidence>
<gene>
    <name evidence="3" type="ORF">D4741_03430</name>
</gene>
<comment type="caution">
    <text evidence="3">The sequence shown here is derived from an EMBL/GenBank/DDBJ whole genome shotgun (WGS) entry which is preliminary data.</text>
</comment>
<dbReference type="SUPFAM" id="SSF56281">
    <property type="entry name" value="Metallo-hydrolase/oxidoreductase"/>
    <property type="match status" value="1"/>
</dbReference>
<feature type="signal peptide" evidence="1">
    <location>
        <begin position="1"/>
        <end position="22"/>
    </location>
</feature>
<organism evidence="3 4">
    <name type="scientific">Pseudoalteromonas gelatinilytica</name>
    <dbReference type="NCBI Taxonomy" id="1703256"/>
    <lineage>
        <taxon>Bacteria</taxon>
        <taxon>Pseudomonadati</taxon>
        <taxon>Pseudomonadota</taxon>
        <taxon>Gammaproteobacteria</taxon>
        <taxon>Alteromonadales</taxon>
        <taxon>Pseudoalteromonadaceae</taxon>
        <taxon>Pseudoalteromonas</taxon>
    </lineage>
</organism>
<sequence length="295" mass="33423">MFKSLQILLFSALIFVTNQAISAEQANYKVENIKDNVYRFSAGHYHSAFMIVDNLALVTDPINSDAAKYLKSYIKKTFNADIKYMLYSHSHVDHAMGGHELIDNNTTVVAHQFAAEDLKLNKVPTALPDLTFTDTLKVDLGDSYVQLKYYGPNNGRGNVSMRFMPANVLYVVDWIVLGRMPYKNLIGYDINGMLHSTKAVLNEPTFAAFIGGHADTGNRDDVVSYLHYIQDLHTAVRDGMLKGKNLATLQKEISLPQYSHLKMYQQWLPLNIEGVYNNLVEMGYFNFRSDINAQF</sequence>
<name>A0A3A3F6T1_9GAMM</name>
<keyword evidence="3" id="KW-0378">Hydrolase</keyword>
<dbReference type="EMBL" id="QYSE01000001">
    <property type="protein sequence ID" value="RJF37152.1"/>
    <property type="molecule type" value="Genomic_DNA"/>
</dbReference>
<feature type="domain" description="Metallo-beta-lactamase" evidence="2">
    <location>
        <begin position="45"/>
        <end position="213"/>
    </location>
</feature>
<dbReference type="SMART" id="SM00849">
    <property type="entry name" value="Lactamase_B"/>
    <property type="match status" value="1"/>
</dbReference>
<dbReference type="RefSeq" id="WP_119852019.1">
    <property type="nucleotide sequence ID" value="NZ_QYSE01000001.1"/>
</dbReference>
<dbReference type="Proteomes" id="UP000265938">
    <property type="component" value="Unassembled WGS sequence"/>
</dbReference>
<keyword evidence="1" id="KW-0732">Signal</keyword>
<dbReference type="Pfam" id="PF00753">
    <property type="entry name" value="Lactamase_B"/>
    <property type="match status" value="1"/>
</dbReference>
<proteinExistence type="predicted"/>
<evidence type="ECO:0000313" key="3">
    <source>
        <dbReference type="EMBL" id="RJF37152.1"/>
    </source>
</evidence>
<evidence type="ECO:0000256" key="1">
    <source>
        <dbReference type="SAM" id="SignalP"/>
    </source>
</evidence>
<dbReference type="GO" id="GO:0016787">
    <property type="term" value="F:hydrolase activity"/>
    <property type="evidence" value="ECO:0007669"/>
    <property type="project" value="UniProtKB-KW"/>
</dbReference>
<dbReference type="InterPro" id="IPR001279">
    <property type="entry name" value="Metallo-B-lactamas"/>
</dbReference>
<dbReference type="AlphaFoldDB" id="A0A3A3F6T1"/>
<protein>
    <submittedName>
        <fullName evidence="3">MBL fold metallo-hydrolase</fullName>
    </submittedName>
</protein>
<reference evidence="3 4" key="1">
    <citation type="submission" date="2018-09" db="EMBL/GenBank/DDBJ databases">
        <title>Identification of marine bacteria producing industrial enzymes.</title>
        <authorList>
            <person name="Cheng T.H."/>
            <person name="Saidin J."/>
            <person name="Muhd D.D."/>
            <person name="Isa M.N.M."/>
            <person name="Bakar M.F.A."/>
            <person name="Ismail N."/>
        </authorList>
    </citation>
    <scope>NUCLEOTIDE SEQUENCE [LARGE SCALE GENOMIC DNA]</scope>
    <source>
        <strain evidence="3 4">MNAD 1.6</strain>
    </source>
</reference>
<dbReference type="Gene3D" id="3.60.15.10">
    <property type="entry name" value="Ribonuclease Z/Hydroxyacylglutathione hydrolase-like"/>
    <property type="match status" value="1"/>
</dbReference>
<feature type="chain" id="PRO_5017263427" evidence="1">
    <location>
        <begin position="23"/>
        <end position="295"/>
    </location>
</feature>
<evidence type="ECO:0000313" key="4">
    <source>
        <dbReference type="Proteomes" id="UP000265938"/>
    </source>
</evidence>
<dbReference type="InterPro" id="IPR036866">
    <property type="entry name" value="RibonucZ/Hydroxyglut_hydro"/>
</dbReference>